<evidence type="ECO:0000256" key="2">
    <source>
        <dbReference type="ARBA" id="ARBA00023002"/>
    </source>
</evidence>
<organism evidence="5 6">
    <name type="scientific">Arenibacterium halophilum</name>
    <dbReference type="NCBI Taxonomy" id="2583821"/>
    <lineage>
        <taxon>Bacteria</taxon>
        <taxon>Pseudomonadati</taxon>
        <taxon>Pseudomonadota</taxon>
        <taxon>Alphaproteobacteria</taxon>
        <taxon>Rhodobacterales</taxon>
        <taxon>Paracoccaceae</taxon>
        <taxon>Arenibacterium</taxon>
    </lineage>
</organism>
<comment type="similarity">
    <text evidence="1 3 4">Belongs to the ArsC family.</text>
</comment>
<evidence type="ECO:0000256" key="1">
    <source>
        <dbReference type="ARBA" id="ARBA00007198"/>
    </source>
</evidence>
<evidence type="ECO:0000313" key="5">
    <source>
        <dbReference type="EMBL" id="TMV12901.1"/>
    </source>
</evidence>
<dbReference type="NCBIfam" id="TIGR00014">
    <property type="entry name" value="arsC"/>
    <property type="match status" value="1"/>
</dbReference>
<evidence type="ECO:0000313" key="6">
    <source>
        <dbReference type="Proteomes" id="UP001191082"/>
    </source>
</evidence>
<evidence type="ECO:0000256" key="3">
    <source>
        <dbReference type="PROSITE-ProRule" id="PRU01282"/>
    </source>
</evidence>
<dbReference type="GO" id="GO:0008794">
    <property type="term" value="F:arsenate reductase (glutaredoxin) activity"/>
    <property type="evidence" value="ECO:0007669"/>
    <property type="project" value="UniProtKB-EC"/>
</dbReference>
<gene>
    <name evidence="5" type="primary">arsC</name>
    <name evidence="5" type="ORF">FGK64_08870</name>
</gene>
<dbReference type="PROSITE" id="PS51353">
    <property type="entry name" value="ARSC"/>
    <property type="match status" value="1"/>
</dbReference>
<keyword evidence="2 4" id="KW-0560">Oxidoreductase</keyword>
<dbReference type="CDD" id="cd03034">
    <property type="entry name" value="ArsC_ArsC"/>
    <property type="match status" value="1"/>
</dbReference>
<sequence>MIEYWHNPRCSKSRQGLALLEEHGAKLRIRPYLSTPPTLAELGAAWEALGRPPVIDMMRTGEKTFKELGLTRESPEAELMEAMAAHPILIERPLGISGGRAVIGRPPEALLELLQD</sequence>
<dbReference type="SUPFAM" id="SSF52833">
    <property type="entry name" value="Thioredoxin-like"/>
    <property type="match status" value="1"/>
</dbReference>
<dbReference type="EC" id="1.20.4.1" evidence="4"/>
<comment type="catalytic activity">
    <reaction evidence="4">
        <text>[glutaredoxin]-dithiol + arsenate + glutathione + H(+) = glutathionyl-S-S-[glutaredoxin] + arsenite + H2O</text>
        <dbReference type="Rhea" id="RHEA:22016"/>
        <dbReference type="Rhea" id="RHEA-COMP:10729"/>
        <dbReference type="Rhea" id="RHEA-COMP:17668"/>
        <dbReference type="ChEBI" id="CHEBI:15377"/>
        <dbReference type="ChEBI" id="CHEBI:15378"/>
        <dbReference type="ChEBI" id="CHEBI:29242"/>
        <dbReference type="ChEBI" id="CHEBI:29950"/>
        <dbReference type="ChEBI" id="CHEBI:48597"/>
        <dbReference type="ChEBI" id="CHEBI:57925"/>
        <dbReference type="ChEBI" id="CHEBI:146199"/>
        <dbReference type="EC" id="1.20.4.1"/>
    </reaction>
</comment>
<dbReference type="Pfam" id="PF03960">
    <property type="entry name" value="ArsC"/>
    <property type="match status" value="1"/>
</dbReference>
<dbReference type="RefSeq" id="WP_138863457.1">
    <property type="nucleotide sequence ID" value="NZ_VCPC01000002.1"/>
</dbReference>
<dbReference type="EMBL" id="VCPC01000002">
    <property type="protein sequence ID" value="TMV12901.1"/>
    <property type="molecule type" value="Genomic_DNA"/>
</dbReference>
<name>A0ABY2X948_9RHOB</name>
<dbReference type="Gene3D" id="3.40.30.10">
    <property type="entry name" value="Glutaredoxin"/>
    <property type="match status" value="1"/>
</dbReference>
<dbReference type="PANTHER" id="PTHR30041:SF4">
    <property type="entry name" value="ARSENATE REDUCTASE"/>
    <property type="match status" value="1"/>
</dbReference>
<dbReference type="PANTHER" id="PTHR30041">
    <property type="entry name" value="ARSENATE REDUCTASE"/>
    <property type="match status" value="1"/>
</dbReference>
<dbReference type="InterPro" id="IPR036249">
    <property type="entry name" value="Thioredoxin-like_sf"/>
</dbReference>
<dbReference type="InterPro" id="IPR006660">
    <property type="entry name" value="Arsenate_reductase-like"/>
</dbReference>
<keyword evidence="6" id="KW-1185">Reference proteome</keyword>
<evidence type="ECO:0000256" key="4">
    <source>
        <dbReference type="RuleBase" id="RU362029"/>
    </source>
</evidence>
<dbReference type="Proteomes" id="UP001191082">
    <property type="component" value="Unassembled WGS sequence"/>
</dbReference>
<proteinExistence type="inferred from homology"/>
<protein>
    <recommendedName>
        <fullName evidence="4">Arsenate reductase</fullName>
        <ecNumber evidence="4">1.20.4.1</ecNumber>
    </recommendedName>
</protein>
<comment type="caution">
    <text evidence="5">The sequence shown here is derived from an EMBL/GenBank/DDBJ whole genome shotgun (WGS) entry which is preliminary data.</text>
</comment>
<dbReference type="InterPro" id="IPR006659">
    <property type="entry name" value="Arsenate_reductase"/>
</dbReference>
<accession>A0ABY2X948</accession>
<reference evidence="5 6" key="1">
    <citation type="submission" date="2019-05" db="EMBL/GenBank/DDBJ databases">
        <title>Marivita sp. nov. isolated from sea sediment.</title>
        <authorList>
            <person name="Kim W."/>
        </authorList>
    </citation>
    <scope>NUCLEOTIDE SEQUENCE [LARGE SCALE GENOMIC DNA]</scope>
    <source>
        <strain evidence="5 6">CAU 1492</strain>
    </source>
</reference>